<dbReference type="InterPro" id="IPR010920">
    <property type="entry name" value="LSM_dom_sf"/>
</dbReference>
<sequence>MPFSRMILTWLASLMLAAVALLGLALATPAQAQGLSLSGLTGSGGEAGEQQAQVDPQALRASLDQIITTLENDAQRGELLTKLKELRQATETVANGEGSSGGSQTGQGGLLGALADSFTEYGDQAQAGQAPLDIWAQRTLRAGEDLESILAATSRSELLRDLAEAAMLLAVWAGLLFVLIGAGRLLARRHDWPRVLPPEPRGWMLVEHFLRKALLWMLAFAVMLAALSWIEVSQAARTIVLVVAYITMCGKLLSTVFDVVISLFTRGHRWVAVAILRQGVLGRLFVIGAMAALGDAANSERMSEQMGAELAGWISVICNVLAGLISGGVVIRYRRPVRHLISNRPYPQRREKTTSQEVINIIGRLWHVPALLLIGASLLAIFFSAGEADGAFTRAIVCAALLVLTLVINGVIHRHSEKATHRRRKSQYRRRLERFGYTLSYFVFWAIFAELSLRVWGLSFLGIGEEGAISARIGQALLGVGVTVLLAWLAWIFADTAIQRALTTSARSRGRRVHSARAQTITPMIRNAIFITIIVIAVIVGLANLGVNVTPLLAGAGVIGLAIGFGAQTLVQDLITGLFILIEDSLTIDDFVDVGGHMGTVERLSLRTVRLRDLDGIVHIIPFSQIKGIQNFSREFGIALMRIHVPHDMKIDDAIELMRSVADDLRQDPMMRHYVWSPLEVQGVQAFEQGTALLRIRMRTAPVMQWDVARAFNLRLKQRLDEQGLSLAMPRMNVTMENAEPGGEFQETRDDASQGPATPRQHMSAQG</sequence>
<dbReference type="Pfam" id="PF21088">
    <property type="entry name" value="MS_channel_1st"/>
    <property type="match status" value="1"/>
</dbReference>
<protein>
    <submittedName>
        <fullName evidence="12">Mechanosensitive ion channel family protein</fullName>
    </submittedName>
</protein>
<evidence type="ECO:0000256" key="1">
    <source>
        <dbReference type="ARBA" id="ARBA00004651"/>
    </source>
</evidence>
<dbReference type="Gene3D" id="3.30.70.100">
    <property type="match status" value="1"/>
</dbReference>
<dbReference type="EMBL" id="JBHRUH010000016">
    <property type="protein sequence ID" value="MFC3292683.1"/>
    <property type="molecule type" value="Genomic_DNA"/>
</dbReference>
<feature type="transmembrane region" description="Helical" evidence="8">
    <location>
        <begin position="313"/>
        <end position="333"/>
    </location>
</feature>
<keyword evidence="6 8" id="KW-0472">Membrane</keyword>
<dbReference type="InterPro" id="IPR011066">
    <property type="entry name" value="MscS_channel_C_sf"/>
</dbReference>
<dbReference type="InterPro" id="IPR045276">
    <property type="entry name" value="YbiO_bact"/>
</dbReference>
<keyword evidence="3" id="KW-1003">Cell membrane</keyword>
<evidence type="ECO:0000256" key="6">
    <source>
        <dbReference type="ARBA" id="ARBA00023136"/>
    </source>
</evidence>
<feature type="region of interest" description="Disordered" evidence="7">
    <location>
        <begin position="739"/>
        <end position="767"/>
    </location>
</feature>
<name>A0ABV7M380_9GAMM</name>
<reference evidence="13" key="1">
    <citation type="journal article" date="2019" name="Int. J. Syst. Evol. Microbiol.">
        <title>The Global Catalogue of Microorganisms (GCM) 10K type strain sequencing project: providing services to taxonomists for standard genome sequencing and annotation.</title>
        <authorList>
            <consortium name="The Broad Institute Genomics Platform"/>
            <consortium name="The Broad Institute Genome Sequencing Center for Infectious Disease"/>
            <person name="Wu L."/>
            <person name="Ma J."/>
        </authorList>
    </citation>
    <scope>NUCLEOTIDE SEQUENCE [LARGE SCALE GENOMIC DNA]</scope>
    <source>
        <strain evidence="13">KCTC 12847</strain>
    </source>
</reference>
<evidence type="ECO:0000256" key="7">
    <source>
        <dbReference type="SAM" id="MobiDB-lite"/>
    </source>
</evidence>
<dbReference type="SUPFAM" id="SSF82689">
    <property type="entry name" value="Mechanosensitive channel protein MscS (YggB), C-terminal domain"/>
    <property type="match status" value="1"/>
</dbReference>
<dbReference type="Proteomes" id="UP001595640">
    <property type="component" value="Unassembled WGS sequence"/>
</dbReference>
<evidence type="ECO:0000259" key="10">
    <source>
        <dbReference type="Pfam" id="PF00924"/>
    </source>
</evidence>
<feature type="transmembrane region" description="Helical" evidence="8">
    <location>
        <begin position="165"/>
        <end position="187"/>
    </location>
</feature>
<proteinExistence type="inferred from homology"/>
<dbReference type="InterPro" id="IPR049142">
    <property type="entry name" value="MS_channel_1st"/>
</dbReference>
<dbReference type="SUPFAM" id="SSF82861">
    <property type="entry name" value="Mechanosensitive channel protein MscS (YggB), transmembrane region"/>
    <property type="match status" value="1"/>
</dbReference>
<evidence type="ECO:0000256" key="8">
    <source>
        <dbReference type="SAM" id="Phobius"/>
    </source>
</evidence>
<evidence type="ECO:0000256" key="2">
    <source>
        <dbReference type="ARBA" id="ARBA00008017"/>
    </source>
</evidence>
<keyword evidence="9" id="KW-0732">Signal</keyword>
<keyword evidence="5 8" id="KW-1133">Transmembrane helix</keyword>
<dbReference type="PANTHER" id="PTHR30460">
    <property type="entry name" value="MODERATE CONDUCTANCE MECHANOSENSITIVE CHANNEL YBIO"/>
    <property type="match status" value="1"/>
</dbReference>
<feature type="transmembrane region" description="Helical" evidence="8">
    <location>
        <begin position="365"/>
        <end position="385"/>
    </location>
</feature>
<feature type="transmembrane region" description="Helical" evidence="8">
    <location>
        <begin position="391"/>
        <end position="413"/>
    </location>
</feature>
<dbReference type="Gene3D" id="1.10.287.1260">
    <property type="match status" value="1"/>
</dbReference>
<keyword evidence="13" id="KW-1185">Reference proteome</keyword>
<keyword evidence="4 8" id="KW-0812">Transmembrane</keyword>
<evidence type="ECO:0000256" key="4">
    <source>
        <dbReference type="ARBA" id="ARBA00022692"/>
    </source>
</evidence>
<accession>A0ABV7M380</accession>
<feature type="signal peptide" evidence="9">
    <location>
        <begin position="1"/>
        <end position="32"/>
    </location>
</feature>
<feature type="transmembrane region" description="Helical" evidence="8">
    <location>
        <begin position="524"/>
        <end position="546"/>
    </location>
</feature>
<dbReference type="InterPro" id="IPR023408">
    <property type="entry name" value="MscS_beta-dom_sf"/>
</dbReference>
<comment type="similarity">
    <text evidence="2">Belongs to the MscS (TC 1.A.23) family.</text>
</comment>
<feature type="transmembrane region" description="Helical" evidence="8">
    <location>
        <begin position="271"/>
        <end position="293"/>
    </location>
</feature>
<dbReference type="InterPro" id="IPR011014">
    <property type="entry name" value="MscS_channel_TM-2"/>
</dbReference>
<dbReference type="Pfam" id="PF00924">
    <property type="entry name" value="MS_channel_2nd"/>
    <property type="match status" value="1"/>
</dbReference>
<feature type="transmembrane region" description="Helical" evidence="8">
    <location>
        <begin position="213"/>
        <end position="230"/>
    </location>
</feature>
<feature type="transmembrane region" description="Helical" evidence="8">
    <location>
        <begin position="242"/>
        <end position="264"/>
    </location>
</feature>
<evidence type="ECO:0000256" key="5">
    <source>
        <dbReference type="ARBA" id="ARBA00022989"/>
    </source>
</evidence>
<dbReference type="Gene3D" id="2.30.30.60">
    <property type="match status" value="1"/>
</dbReference>
<feature type="chain" id="PRO_5046634160" evidence="9">
    <location>
        <begin position="33"/>
        <end position="767"/>
    </location>
</feature>
<comment type="subcellular location">
    <subcellularLocation>
        <location evidence="1">Cell membrane</location>
        <topology evidence="1">Multi-pass membrane protein</topology>
    </subcellularLocation>
</comment>
<evidence type="ECO:0000313" key="12">
    <source>
        <dbReference type="EMBL" id="MFC3292683.1"/>
    </source>
</evidence>
<evidence type="ECO:0000256" key="9">
    <source>
        <dbReference type="SAM" id="SignalP"/>
    </source>
</evidence>
<evidence type="ECO:0000313" key="13">
    <source>
        <dbReference type="Proteomes" id="UP001595640"/>
    </source>
</evidence>
<evidence type="ECO:0000256" key="3">
    <source>
        <dbReference type="ARBA" id="ARBA00022475"/>
    </source>
</evidence>
<gene>
    <name evidence="12" type="ORF">ACFOEI_11455</name>
</gene>
<dbReference type="RefSeq" id="WP_019020351.1">
    <property type="nucleotide sequence ID" value="NZ_BMXD01000009.1"/>
</dbReference>
<comment type="caution">
    <text evidence="12">The sequence shown here is derived from an EMBL/GenBank/DDBJ whole genome shotgun (WGS) entry which is preliminary data.</text>
</comment>
<feature type="transmembrane region" description="Helical" evidence="8">
    <location>
        <begin position="476"/>
        <end position="503"/>
    </location>
</feature>
<dbReference type="InterPro" id="IPR006685">
    <property type="entry name" value="MscS_channel_2nd"/>
</dbReference>
<feature type="transmembrane region" description="Helical" evidence="8">
    <location>
        <begin position="552"/>
        <end position="571"/>
    </location>
</feature>
<feature type="domain" description="Mechanosensitive ion channel transmembrane helices 2/3" evidence="11">
    <location>
        <begin position="528"/>
        <end position="568"/>
    </location>
</feature>
<evidence type="ECO:0000259" key="11">
    <source>
        <dbReference type="Pfam" id="PF21088"/>
    </source>
</evidence>
<dbReference type="SUPFAM" id="SSF50182">
    <property type="entry name" value="Sm-like ribonucleoproteins"/>
    <property type="match status" value="1"/>
</dbReference>
<feature type="transmembrane region" description="Helical" evidence="8">
    <location>
        <begin position="434"/>
        <end position="456"/>
    </location>
</feature>
<dbReference type="PANTHER" id="PTHR30460:SF0">
    <property type="entry name" value="MODERATE CONDUCTANCE MECHANOSENSITIVE CHANNEL YBIO"/>
    <property type="match status" value="1"/>
</dbReference>
<feature type="domain" description="Mechanosensitive ion channel MscS" evidence="10">
    <location>
        <begin position="569"/>
        <end position="634"/>
    </location>
</feature>
<organism evidence="12 13">
    <name type="scientific">Modicisalibacter luteus</name>
    <dbReference type="NCBI Taxonomy" id="453962"/>
    <lineage>
        <taxon>Bacteria</taxon>
        <taxon>Pseudomonadati</taxon>
        <taxon>Pseudomonadota</taxon>
        <taxon>Gammaproteobacteria</taxon>
        <taxon>Oceanospirillales</taxon>
        <taxon>Halomonadaceae</taxon>
        <taxon>Modicisalibacter</taxon>
    </lineage>
</organism>